<sequence length="199" mass="21886">MAMAGSVRIMLHWSDVGELRRFEEAIRALGNDTSRKVLARAVNRTGEMARTKVRRALTKQTGLKRKVIVAAVKTNRSDWEDLTFSLYSTGGDVSLKFFEPKETDEGVRAKPFNRSTVFPATFLRGGEWPGGRGALLAGGHAFFRAGTKRLPIERARSGVIIPAEMVKDATAEAFTSTAATVLPKRVEHEIKRVTKGVVS</sequence>
<name>A0ACD4NJG6_9HYPH</name>
<dbReference type="EMBL" id="CP113520">
    <property type="protein sequence ID" value="WAJ26866.1"/>
    <property type="molecule type" value="Genomic_DNA"/>
</dbReference>
<reference evidence="1" key="1">
    <citation type="submission" date="2022-11" db="EMBL/GenBank/DDBJ databases">
        <title>beta-Carotene-producing bacterium, Jeongeuplla avenae sp. nov., alleviates the salt stress of Arabidopsis seedlings.</title>
        <authorList>
            <person name="Jiang L."/>
            <person name="Lee J."/>
        </authorList>
    </citation>
    <scope>NUCLEOTIDE SEQUENCE</scope>
    <source>
        <strain evidence="1">DY_R2A_6</strain>
    </source>
</reference>
<keyword evidence="2" id="KW-1185">Reference proteome</keyword>
<dbReference type="Proteomes" id="UP001163223">
    <property type="component" value="Chromosome"/>
</dbReference>
<gene>
    <name evidence="1" type="ORF">OXU80_18625</name>
</gene>
<protein>
    <submittedName>
        <fullName evidence="1">Uncharacterized protein</fullName>
    </submittedName>
</protein>
<accession>A0ACD4NJG6</accession>
<evidence type="ECO:0000313" key="1">
    <source>
        <dbReference type="EMBL" id="WAJ26866.1"/>
    </source>
</evidence>
<organism evidence="1 2">
    <name type="scientific">Antarcticirhabdus aurantiaca</name>
    <dbReference type="NCBI Taxonomy" id="2606717"/>
    <lineage>
        <taxon>Bacteria</taxon>
        <taxon>Pseudomonadati</taxon>
        <taxon>Pseudomonadota</taxon>
        <taxon>Alphaproteobacteria</taxon>
        <taxon>Hyphomicrobiales</taxon>
        <taxon>Aurantimonadaceae</taxon>
        <taxon>Antarcticirhabdus</taxon>
    </lineage>
</organism>
<evidence type="ECO:0000313" key="2">
    <source>
        <dbReference type="Proteomes" id="UP001163223"/>
    </source>
</evidence>
<proteinExistence type="predicted"/>